<dbReference type="PATRIC" id="fig|1398.26.peg.2439"/>
<dbReference type="EMBL" id="LQYG01000120">
    <property type="protein sequence ID" value="KYC58727.1"/>
    <property type="molecule type" value="Genomic_DNA"/>
</dbReference>
<organism evidence="1 2">
    <name type="scientific">Heyndrickxia coagulans</name>
    <name type="common">Weizmannia coagulans</name>
    <dbReference type="NCBI Taxonomy" id="1398"/>
    <lineage>
        <taxon>Bacteria</taxon>
        <taxon>Bacillati</taxon>
        <taxon>Bacillota</taxon>
        <taxon>Bacilli</taxon>
        <taxon>Bacillales</taxon>
        <taxon>Bacillaceae</taxon>
        <taxon>Heyndrickxia</taxon>
    </lineage>
</organism>
<evidence type="ECO:0000313" key="1">
    <source>
        <dbReference type="EMBL" id="KYC58727.1"/>
    </source>
</evidence>
<comment type="caution">
    <text evidence="1">The sequence shown here is derived from an EMBL/GenBank/DDBJ whole genome shotgun (WGS) entry which is preliminary data.</text>
</comment>
<proteinExistence type="predicted"/>
<sequence>MIRGACLVYQDGRKGILQVQCPADFTGERRDPAKGPCLVNGTGSACE</sequence>
<name>A0A150JNF0_HEYCO</name>
<reference evidence="1 2" key="1">
    <citation type="submission" date="2016-01" db="EMBL/GenBank/DDBJ databases">
        <title>Genome Sequences of Twelve Sporeforming Bacillus Species Isolated from Foods.</title>
        <authorList>
            <person name="Berendsen E.M."/>
            <person name="Wells-Bennik M.H."/>
            <person name="Krawcyk A.O."/>
            <person name="De Jong A."/>
            <person name="Holsappel S."/>
            <person name="Eijlander R.T."/>
            <person name="Kuipers O.P."/>
        </authorList>
    </citation>
    <scope>NUCLEOTIDE SEQUENCE [LARGE SCALE GENOMIC DNA]</scope>
    <source>
        <strain evidence="1 2">B4098</strain>
    </source>
</reference>
<dbReference type="Proteomes" id="UP000075288">
    <property type="component" value="Unassembled WGS sequence"/>
</dbReference>
<dbReference type="AlphaFoldDB" id="A0A150JNF0"/>
<gene>
    <name evidence="1" type="ORF">B4098_2419</name>
</gene>
<protein>
    <submittedName>
        <fullName evidence="1">Uncharacterized protein</fullName>
    </submittedName>
</protein>
<accession>A0A150JNF0</accession>
<evidence type="ECO:0000313" key="2">
    <source>
        <dbReference type="Proteomes" id="UP000075288"/>
    </source>
</evidence>